<evidence type="ECO:0000313" key="3">
    <source>
        <dbReference type="Proteomes" id="UP000189674"/>
    </source>
</evidence>
<keyword evidence="1" id="KW-0812">Transmembrane</keyword>
<keyword evidence="1" id="KW-0472">Membrane</keyword>
<dbReference type="STRING" id="1936003.STSP2_00712"/>
<dbReference type="EMBL" id="CP019791">
    <property type="protein sequence ID" value="AQT67564.1"/>
    <property type="molecule type" value="Genomic_DNA"/>
</dbReference>
<organism evidence="2 3">
    <name type="scientific">Anaerohalosphaera lusitana</name>
    <dbReference type="NCBI Taxonomy" id="1936003"/>
    <lineage>
        <taxon>Bacteria</taxon>
        <taxon>Pseudomonadati</taxon>
        <taxon>Planctomycetota</taxon>
        <taxon>Phycisphaerae</taxon>
        <taxon>Sedimentisphaerales</taxon>
        <taxon>Anaerohalosphaeraceae</taxon>
        <taxon>Anaerohalosphaera</taxon>
    </lineage>
</organism>
<name>A0A1U9NIK9_9BACT</name>
<feature type="transmembrane region" description="Helical" evidence="1">
    <location>
        <begin position="182"/>
        <end position="201"/>
    </location>
</feature>
<dbReference type="KEGG" id="alus:STSP2_00712"/>
<keyword evidence="3" id="KW-1185">Reference proteome</keyword>
<accession>A0A1U9NIK9</accession>
<feature type="transmembrane region" description="Helical" evidence="1">
    <location>
        <begin position="140"/>
        <end position="161"/>
    </location>
</feature>
<dbReference type="AlphaFoldDB" id="A0A1U9NIK9"/>
<feature type="transmembrane region" description="Helical" evidence="1">
    <location>
        <begin position="213"/>
        <end position="234"/>
    </location>
</feature>
<sequence>MPPVLTILKKRWQEVLLIAILGSGIFIPSMLLGLNDAAGQEPEVSEWSLFAMVAGVTFFAVFYVMITMGFLETAYREGTYQQDPAKLLIIGRRFFWRMLRFNIIIGLVSSVIIFAFYVVIHRMILQLPPDEAPSVWVQQISAFFTSIIVARPVLLIPPIFITTGTNEALKAFSLSKKFPVKSMVGPIVIYVVCQAVANGLMQAWPLMKDTGPIRYIPLAVIGVAAGLLFFVPYLPAMKYITERMPSPPEREDPGNE</sequence>
<proteinExistence type="predicted"/>
<gene>
    <name evidence="2" type="ORF">STSP2_00712</name>
</gene>
<keyword evidence="1" id="KW-1133">Transmembrane helix</keyword>
<feature type="transmembrane region" description="Helical" evidence="1">
    <location>
        <begin position="47"/>
        <end position="71"/>
    </location>
</feature>
<dbReference type="Proteomes" id="UP000189674">
    <property type="component" value="Chromosome"/>
</dbReference>
<protein>
    <submittedName>
        <fullName evidence="2">Uncharacterized protein</fullName>
    </submittedName>
</protein>
<evidence type="ECO:0000256" key="1">
    <source>
        <dbReference type="SAM" id="Phobius"/>
    </source>
</evidence>
<evidence type="ECO:0000313" key="2">
    <source>
        <dbReference type="EMBL" id="AQT67564.1"/>
    </source>
</evidence>
<reference evidence="3" key="1">
    <citation type="submission" date="2017-02" db="EMBL/GenBank/DDBJ databases">
        <title>Comparative genomics and description of representatives of a novel lineage of planctomycetes thriving in anoxic sediments.</title>
        <authorList>
            <person name="Spring S."/>
            <person name="Bunk B."/>
            <person name="Sproer C."/>
        </authorList>
    </citation>
    <scope>NUCLEOTIDE SEQUENCE [LARGE SCALE GENOMIC DNA]</scope>
    <source>
        <strain evidence="3">ST-NAGAB-D1</strain>
    </source>
</reference>
<feature type="transmembrane region" description="Helical" evidence="1">
    <location>
        <begin position="101"/>
        <end position="120"/>
    </location>
</feature>
<feature type="transmembrane region" description="Helical" evidence="1">
    <location>
        <begin position="15"/>
        <end position="35"/>
    </location>
</feature>
<dbReference type="RefSeq" id="WP_169852947.1">
    <property type="nucleotide sequence ID" value="NZ_CP019791.1"/>
</dbReference>